<dbReference type="GO" id="GO:0022857">
    <property type="term" value="F:transmembrane transporter activity"/>
    <property type="evidence" value="ECO:0007669"/>
    <property type="project" value="InterPro"/>
</dbReference>
<feature type="transmembrane region" description="Helical" evidence="5">
    <location>
        <begin position="77"/>
        <end position="96"/>
    </location>
</feature>
<keyword evidence="4 5" id="KW-0472">Membrane</keyword>
<comment type="subcellular location">
    <subcellularLocation>
        <location evidence="1">Membrane</location>
        <topology evidence="1">Multi-pass membrane protein</topology>
    </subcellularLocation>
</comment>
<proteinExistence type="predicted"/>
<feature type="transmembrane region" description="Helical" evidence="5">
    <location>
        <begin position="116"/>
        <end position="135"/>
    </location>
</feature>
<gene>
    <name evidence="6" type="ORF">UA08_05937</name>
</gene>
<sequence length="219" mass="23580">MAITKESFGAQVTNTSLSREGKSQNISDRAISLMDQMKDQQVDADYTLIHVSQREIIVEFQEGSAANPQNWTLKKKLFNAIAAFLIIVNCGISSALPSNAAPTIMSEFGQAGIDEWSSLPNAVYLMGYVVGSVIFSALSETIGRRPVLLGSFTVFVLGTLACALAPNWPSLLVFRAICGLAGSAPQTVIGGLYADIFFDARTRGRAMLSYTSAREKKAD</sequence>
<dbReference type="Proteomes" id="UP000214365">
    <property type="component" value="Unassembled WGS sequence"/>
</dbReference>
<evidence type="ECO:0000256" key="3">
    <source>
        <dbReference type="ARBA" id="ARBA00022989"/>
    </source>
</evidence>
<dbReference type="EMBL" id="LFMY01000008">
    <property type="protein sequence ID" value="OKL58862.1"/>
    <property type="molecule type" value="Genomic_DNA"/>
</dbReference>
<protein>
    <submittedName>
        <fullName evidence="6">Uncharacterized protein</fullName>
    </submittedName>
</protein>
<evidence type="ECO:0000256" key="4">
    <source>
        <dbReference type="ARBA" id="ARBA00023136"/>
    </source>
</evidence>
<dbReference type="OrthoDB" id="5141738at2759"/>
<dbReference type="STRING" id="1441469.A0A225ACM5"/>
<feature type="transmembrane region" description="Helical" evidence="5">
    <location>
        <begin position="172"/>
        <end position="198"/>
    </location>
</feature>
<dbReference type="GO" id="GO:0005886">
    <property type="term" value="C:plasma membrane"/>
    <property type="evidence" value="ECO:0007669"/>
    <property type="project" value="TreeGrafter"/>
</dbReference>
<dbReference type="RefSeq" id="XP_020118983.1">
    <property type="nucleotide sequence ID" value="XM_020268262.1"/>
</dbReference>
<dbReference type="InterPro" id="IPR011701">
    <property type="entry name" value="MFS"/>
</dbReference>
<evidence type="ECO:0000313" key="6">
    <source>
        <dbReference type="EMBL" id="OKL58862.1"/>
    </source>
</evidence>
<accession>A0A225ACM5</accession>
<feature type="transmembrane region" description="Helical" evidence="5">
    <location>
        <begin position="147"/>
        <end position="166"/>
    </location>
</feature>
<keyword evidence="2 5" id="KW-0812">Transmembrane</keyword>
<evidence type="ECO:0000256" key="2">
    <source>
        <dbReference type="ARBA" id="ARBA00022692"/>
    </source>
</evidence>
<evidence type="ECO:0000256" key="1">
    <source>
        <dbReference type="ARBA" id="ARBA00004141"/>
    </source>
</evidence>
<dbReference type="InterPro" id="IPR036259">
    <property type="entry name" value="MFS_trans_sf"/>
</dbReference>
<evidence type="ECO:0000313" key="7">
    <source>
        <dbReference type="Proteomes" id="UP000214365"/>
    </source>
</evidence>
<keyword evidence="3 5" id="KW-1133">Transmembrane helix</keyword>
<dbReference type="Gene3D" id="1.20.1250.20">
    <property type="entry name" value="MFS general substrate transporter like domains"/>
    <property type="match status" value="1"/>
</dbReference>
<dbReference type="PANTHER" id="PTHR23502:SF74">
    <property type="entry name" value="MAJOR FACILITATOR SUPERFAMILY (MFS) PROFILE DOMAIN-CONTAINING PROTEIN"/>
    <property type="match status" value="1"/>
</dbReference>
<dbReference type="SUPFAM" id="SSF103473">
    <property type="entry name" value="MFS general substrate transporter"/>
    <property type="match status" value="1"/>
</dbReference>
<name>A0A225ACM5_TALAT</name>
<dbReference type="Pfam" id="PF07690">
    <property type="entry name" value="MFS_1"/>
    <property type="match status" value="1"/>
</dbReference>
<reference evidence="6 7" key="1">
    <citation type="submission" date="2015-06" db="EMBL/GenBank/DDBJ databases">
        <title>Talaromyces atroroseus IBT 11181 draft genome.</title>
        <authorList>
            <person name="Rasmussen K.B."/>
            <person name="Rasmussen S."/>
            <person name="Petersen B."/>
            <person name="Sicheritz-Ponten T."/>
            <person name="Mortensen U.H."/>
            <person name="Thrane U."/>
        </authorList>
    </citation>
    <scope>NUCLEOTIDE SEQUENCE [LARGE SCALE GENOMIC DNA]</scope>
    <source>
        <strain evidence="6 7">IBT 11181</strain>
    </source>
</reference>
<organism evidence="6 7">
    <name type="scientific">Talaromyces atroroseus</name>
    <dbReference type="NCBI Taxonomy" id="1441469"/>
    <lineage>
        <taxon>Eukaryota</taxon>
        <taxon>Fungi</taxon>
        <taxon>Dikarya</taxon>
        <taxon>Ascomycota</taxon>
        <taxon>Pezizomycotina</taxon>
        <taxon>Eurotiomycetes</taxon>
        <taxon>Eurotiomycetidae</taxon>
        <taxon>Eurotiales</taxon>
        <taxon>Trichocomaceae</taxon>
        <taxon>Talaromyces</taxon>
        <taxon>Talaromyces sect. Trachyspermi</taxon>
    </lineage>
</organism>
<dbReference type="AlphaFoldDB" id="A0A225ACM5"/>
<dbReference type="GeneID" id="31005693"/>
<keyword evidence="7" id="KW-1185">Reference proteome</keyword>
<dbReference type="PANTHER" id="PTHR23502">
    <property type="entry name" value="MAJOR FACILITATOR SUPERFAMILY"/>
    <property type="match status" value="1"/>
</dbReference>
<evidence type="ECO:0000256" key="5">
    <source>
        <dbReference type="SAM" id="Phobius"/>
    </source>
</evidence>
<comment type="caution">
    <text evidence="6">The sequence shown here is derived from an EMBL/GenBank/DDBJ whole genome shotgun (WGS) entry which is preliminary data.</text>
</comment>